<accession>A0ABR1B0L2</accession>
<evidence type="ECO:0000313" key="1">
    <source>
        <dbReference type="EMBL" id="KAK6631481.1"/>
    </source>
</evidence>
<protein>
    <submittedName>
        <fullName evidence="1">Uncharacterized protein</fullName>
    </submittedName>
</protein>
<sequence length="87" mass="9753">MDVPQKTHEVQFVEVRLQQKMLPANFSLITKPDPVVTLILKSNIEQEQKSNPSKKNYLSWYLTLALAGVSQVITKCSDFTGGCSIVE</sequence>
<name>A0ABR1B0L2_POLSC</name>
<comment type="caution">
    <text evidence="1">The sequence shown here is derived from an EMBL/GenBank/DDBJ whole genome shotgun (WGS) entry which is preliminary data.</text>
</comment>
<keyword evidence="2" id="KW-1185">Reference proteome</keyword>
<gene>
    <name evidence="1" type="ORF">RUM44_006008</name>
</gene>
<proteinExistence type="predicted"/>
<dbReference type="EMBL" id="JAWJWF010000006">
    <property type="protein sequence ID" value="KAK6631481.1"/>
    <property type="molecule type" value="Genomic_DNA"/>
</dbReference>
<evidence type="ECO:0000313" key="2">
    <source>
        <dbReference type="Proteomes" id="UP001359485"/>
    </source>
</evidence>
<organism evidence="1 2">
    <name type="scientific">Polyplax serrata</name>
    <name type="common">Common mouse louse</name>
    <dbReference type="NCBI Taxonomy" id="468196"/>
    <lineage>
        <taxon>Eukaryota</taxon>
        <taxon>Metazoa</taxon>
        <taxon>Ecdysozoa</taxon>
        <taxon>Arthropoda</taxon>
        <taxon>Hexapoda</taxon>
        <taxon>Insecta</taxon>
        <taxon>Pterygota</taxon>
        <taxon>Neoptera</taxon>
        <taxon>Paraneoptera</taxon>
        <taxon>Psocodea</taxon>
        <taxon>Troctomorpha</taxon>
        <taxon>Phthiraptera</taxon>
        <taxon>Anoplura</taxon>
        <taxon>Polyplacidae</taxon>
        <taxon>Polyplax</taxon>
    </lineage>
</organism>
<dbReference type="Proteomes" id="UP001359485">
    <property type="component" value="Unassembled WGS sequence"/>
</dbReference>
<reference evidence="1 2" key="1">
    <citation type="submission" date="2023-09" db="EMBL/GenBank/DDBJ databases">
        <title>Genomes of two closely related lineages of the louse Polyplax serrata with different host specificities.</title>
        <authorList>
            <person name="Martinu J."/>
            <person name="Tarabai H."/>
            <person name="Stefka J."/>
            <person name="Hypsa V."/>
        </authorList>
    </citation>
    <scope>NUCLEOTIDE SEQUENCE [LARGE SCALE GENOMIC DNA]</scope>
    <source>
        <strain evidence="1">98ZLc_SE</strain>
    </source>
</reference>